<keyword evidence="5" id="KW-1185">Reference proteome</keyword>
<evidence type="ECO:0000256" key="1">
    <source>
        <dbReference type="PROSITE-ProRule" id="PRU00047"/>
    </source>
</evidence>
<organism evidence="4 5">
    <name type="scientific">Chara braunii</name>
    <name type="common">Braun's stonewort</name>
    <dbReference type="NCBI Taxonomy" id="69332"/>
    <lineage>
        <taxon>Eukaryota</taxon>
        <taxon>Viridiplantae</taxon>
        <taxon>Streptophyta</taxon>
        <taxon>Charophyceae</taxon>
        <taxon>Charales</taxon>
        <taxon>Characeae</taxon>
        <taxon>Chara</taxon>
    </lineage>
</organism>
<evidence type="ECO:0000313" key="4">
    <source>
        <dbReference type="EMBL" id="GBG92259.1"/>
    </source>
</evidence>
<feature type="compositionally biased region" description="Basic residues" evidence="2">
    <location>
        <begin position="370"/>
        <end position="379"/>
    </location>
</feature>
<dbReference type="AlphaFoldDB" id="A0A388MCR7"/>
<keyword evidence="1" id="KW-0862">Zinc</keyword>
<protein>
    <recommendedName>
        <fullName evidence="3">CCHC-type domain-containing protein</fullName>
    </recommendedName>
</protein>
<dbReference type="PROSITE" id="PS50158">
    <property type="entry name" value="ZF_CCHC"/>
    <property type="match status" value="1"/>
</dbReference>
<evidence type="ECO:0000313" key="5">
    <source>
        <dbReference type="Proteomes" id="UP000265515"/>
    </source>
</evidence>
<evidence type="ECO:0000256" key="2">
    <source>
        <dbReference type="SAM" id="MobiDB-lite"/>
    </source>
</evidence>
<keyword evidence="1" id="KW-0863">Zinc-finger</keyword>
<feature type="domain" description="CCHC-type" evidence="3">
    <location>
        <begin position="10"/>
        <end position="25"/>
    </location>
</feature>
<proteinExistence type="predicted"/>
<dbReference type="Pfam" id="PF00098">
    <property type="entry name" value="zf-CCHC"/>
    <property type="match status" value="1"/>
</dbReference>
<dbReference type="Gramene" id="GBG92259">
    <property type="protein sequence ID" value="GBG92259"/>
    <property type="gene ID" value="CBR_g55028"/>
</dbReference>
<dbReference type="GO" id="GO:0008270">
    <property type="term" value="F:zinc ion binding"/>
    <property type="evidence" value="ECO:0007669"/>
    <property type="project" value="UniProtKB-KW"/>
</dbReference>
<reference evidence="4 5" key="1">
    <citation type="journal article" date="2018" name="Cell">
        <title>The Chara Genome: Secondary Complexity and Implications for Plant Terrestrialization.</title>
        <authorList>
            <person name="Nishiyama T."/>
            <person name="Sakayama H."/>
            <person name="Vries J.D."/>
            <person name="Buschmann H."/>
            <person name="Saint-Marcoux D."/>
            <person name="Ullrich K.K."/>
            <person name="Haas F.B."/>
            <person name="Vanderstraeten L."/>
            <person name="Becker D."/>
            <person name="Lang D."/>
            <person name="Vosolsobe S."/>
            <person name="Rombauts S."/>
            <person name="Wilhelmsson P.K.I."/>
            <person name="Janitza P."/>
            <person name="Kern R."/>
            <person name="Heyl A."/>
            <person name="Rumpler F."/>
            <person name="Villalobos L.I.A.C."/>
            <person name="Clay J.M."/>
            <person name="Skokan R."/>
            <person name="Toyoda A."/>
            <person name="Suzuki Y."/>
            <person name="Kagoshima H."/>
            <person name="Schijlen E."/>
            <person name="Tajeshwar N."/>
            <person name="Catarino B."/>
            <person name="Hetherington A.J."/>
            <person name="Saltykova A."/>
            <person name="Bonnot C."/>
            <person name="Breuninger H."/>
            <person name="Symeonidi A."/>
            <person name="Radhakrishnan G.V."/>
            <person name="Van Nieuwerburgh F."/>
            <person name="Deforce D."/>
            <person name="Chang C."/>
            <person name="Karol K.G."/>
            <person name="Hedrich R."/>
            <person name="Ulvskov P."/>
            <person name="Glockner G."/>
            <person name="Delwiche C.F."/>
            <person name="Petrasek J."/>
            <person name="Van de Peer Y."/>
            <person name="Friml J."/>
            <person name="Beilby M."/>
            <person name="Dolan L."/>
            <person name="Kohara Y."/>
            <person name="Sugano S."/>
            <person name="Fujiyama A."/>
            <person name="Delaux P.-M."/>
            <person name="Quint M."/>
            <person name="TheiBen G."/>
            <person name="Hagemann M."/>
            <person name="Harholt J."/>
            <person name="Dunand C."/>
            <person name="Zachgo S."/>
            <person name="Langdale J."/>
            <person name="Maumus F."/>
            <person name="Straeten D.V.D."/>
            <person name="Gould S.B."/>
            <person name="Rensing S.A."/>
        </authorList>
    </citation>
    <scope>NUCLEOTIDE SEQUENCE [LARGE SCALE GENOMIC DNA]</scope>
    <source>
        <strain evidence="4 5">S276</strain>
    </source>
</reference>
<dbReference type="InterPro" id="IPR001878">
    <property type="entry name" value="Znf_CCHC"/>
</dbReference>
<dbReference type="EMBL" id="BFEA01001024">
    <property type="protein sequence ID" value="GBG92259.1"/>
    <property type="molecule type" value="Genomic_DNA"/>
</dbReference>
<name>A0A388MCR7_CHABU</name>
<feature type="region of interest" description="Disordered" evidence="2">
    <location>
        <begin position="97"/>
        <end position="124"/>
    </location>
</feature>
<dbReference type="SMART" id="SM00343">
    <property type="entry name" value="ZnF_C2HC"/>
    <property type="match status" value="1"/>
</dbReference>
<gene>
    <name evidence="4" type="ORF">CBR_g55028</name>
</gene>
<keyword evidence="1" id="KW-0479">Metal-binding</keyword>
<sequence>MAGQYPVRTCYTCGSTSHFQRDCPRRAFGCAPATGANATPLPSLTLPAPNSVSASATSTANVGYAVPNYSFQPRPNWWKMNQEKLDRCYARTVTDEEKEAKMKEEEERKRKLKEEDDRKEEWRKEQERLEAEIWARLDKRMENVCPKLKMKEDDNAKLKEDMERLRKENEKLRKLLLTSEGEVGEDSGSKLQREIAELKRQVAAKKSADDDIFAMKKEIEELRVSALSKGNFEAELEGLRTEVSRLKVQSLKDKEENELWKGEALRSGNKRGNIVISTPDCAVRGSPQPRWTDNLRDSDKWRQEYLKMKEMHRAAALEAEVLKDKQVVAEGEVFKLKEQLQKQPEGECSKQRTPGATNLKTRLEAVATRSARKGKKATPRRCLVDDATSTGDANGRFLYIEEQKKDLRN</sequence>
<evidence type="ECO:0000259" key="3">
    <source>
        <dbReference type="PROSITE" id="PS50158"/>
    </source>
</evidence>
<feature type="region of interest" description="Disordered" evidence="2">
    <location>
        <begin position="367"/>
        <end position="387"/>
    </location>
</feature>
<dbReference type="Proteomes" id="UP000265515">
    <property type="component" value="Unassembled WGS sequence"/>
</dbReference>
<dbReference type="GO" id="GO:0003676">
    <property type="term" value="F:nucleic acid binding"/>
    <property type="evidence" value="ECO:0007669"/>
    <property type="project" value="InterPro"/>
</dbReference>
<comment type="caution">
    <text evidence="4">The sequence shown here is derived from an EMBL/GenBank/DDBJ whole genome shotgun (WGS) entry which is preliminary data.</text>
</comment>
<accession>A0A388MCR7</accession>